<name>A0A9N9S2V2_9DIPT</name>
<dbReference type="Proteomes" id="UP001153620">
    <property type="component" value="Chromosome 3"/>
</dbReference>
<feature type="domain" description="HPS5 TPR" evidence="2">
    <location>
        <begin position="519"/>
        <end position="706"/>
    </location>
</feature>
<dbReference type="InterPro" id="IPR056446">
    <property type="entry name" value="TPR_HPS5_insects"/>
</dbReference>
<sequence length="767" mass="89268">MEIDYIDQKYYLSINNITSKQPSVYKSIDISKDLIVYGTDKSTGALFIYKRHPYAFFKAITGSQSIRGPITHIKISNDQQCIAYSNAFGDIAVHSLKSSALLSRTAFGKLEAPCSALYWHYSDNEIYCGDISGNLSVITLSYFIGRNLINIHVNSILNELEGVIEQIDGFNEFLLVSSSTKTILCNNEKEEFKQIGNRPRDGKFGACFVADYEALEAQQNKLTTIDQEVFEKMLLENIKIYSCRPGMRLWEVDLNGNVLKTHQYKNANYTAQKIAIMGSHEIDSSPVLFNKIHQFQLALPLDNRFVFTWNSSGFYIIDPKESKVIFWNNEFDGSIANAKIIQNSSIYLYLKDGRLIELRFYKLQHYALFLCNSEKIMQACDLIKNNVEFFARIIRNSRTISEMNQYRTFLKIRDYLIANERSELLKSLSDIFDELTSTRIPNVVILSKNFFNKSMDKEDEYNNEKVDEIPQMLPITKQKEEDSLSITSAEVDRAVKQLYIIHQTSLVSNLNFRERLSKIFDRFKSSQIIRILDELEKLFIENDEYNAKESRRVVCKMFLEYLQPEIIFEIDDEKTLNYISDALLQVQNHVNEVSRCKRCEFPLNCGTSGTGYEDIANILQQFYWSRGEYEKCYELCRSLPHLLKITGKFLTDEKKFDKMILYAINLGDLEILHKSLEHFNDISLFHQLLDEYIMAINHGKFKCLKCDEINDVKNVHRILTWDILFHSIEYYLSGSELIDLLMRYSQQIPNGSISRQFYMKLLLHAYD</sequence>
<organism evidence="3 4">
    <name type="scientific">Chironomus riparius</name>
    <dbReference type="NCBI Taxonomy" id="315576"/>
    <lineage>
        <taxon>Eukaryota</taxon>
        <taxon>Metazoa</taxon>
        <taxon>Ecdysozoa</taxon>
        <taxon>Arthropoda</taxon>
        <taxon>Hexapoda</taxon>
        <taxon>Insecta</taxon>
        <taxon>Pterygota</taxon>
        <taxon>Neoptera</taxon>
        <taxon>Endopterygota</taxon>
        <taxon>Diptera</taxon>
        <taxon>Nematocera</taxon>
        <taxon>Chironomoidea</taxon>
        <taxon>Chironomidae</taxon>
        <taxon>Chironominae</taxon>
        <taxon>Chironomus</taxon>
    </lineage>
</organism>
<evidence type="ECO:0000259" key="1">
    <source>
        <dbReference type="Pfam" id="PF23756"/>
    </source>
</evidence>
<evidence type="ECO:0000259" key="2">
    <source>
        <dbReference type="Pfam" id="PF23757"/>
    </source>
</evidence>
<evidence type="ECO:0000313" key="3">
    <source>
        <dbReference type="EMBL" id="CAG9808396.1"/>
    </source>
</evidence>
<dbReference type="PANTHER" id="PTHR23287">
    <property type="entry name" value="RUBY-EYE2-LIKE PROTEIN"/>
    <property type="match status" value="1"/>
</dbReference>
<dbReference type="AlphaFoldDB" id="A0A9N9S2V2"/>
<keyword evidence="4" id="KW-1185">Reference proteome</keyword>
<accession>A0A9N9S2V2</accession>
<dbReference type="PIRSF" id="PIRSF037475">
    <property type="entry name" value="BLOC-2_complex_Hps5"/>
    <property type="match status" value="1"/>
</dbReference>
<reference evidence="3" key="1">
    <citation type="submission" date="2022-01" db="EMBL/GenBank/DDBJ databases">
        <authorList>
            <person name="King R."/>
        </authorList>
    </citation>
    <scope>NUCLEOTIDE SEQUENCE</scope>
</reference>
<reference evidence="3" key="2">
    <citation type="submission" date="2022-10" db="EMBL/GenBank/DDBJ databases">
        <authorList>
            <consortium name="ENA_rothamsted_submissions"/>
            <consortium name="culmorum"/>
            <person name="King R."/>
        </authorList>
    </citation>
    <scope>NUCLEOTIDE SEQUENCE</scope>
</reference>
<dbReference type="Pfam" id="PF23757">
    <property type="entry name" value="TPR_HPS5_insect"/>
    <property type="match status" value="1"/>
</dbReference>
<dbReference type="GO" id="GO:0048066">
    <property type="term" value="P:developmental pigmentation"/>
    <property type="evidence" value="ECO:0007669"/>
    <property type="project" value="TreeGrafter"/>
</dbReference>
<dbReference type="OrthoDB" id="19493at2759"/>
<protein>
    <submittedName>
        <fullName evidence="3">Uncharacterized protein</fullName>
    </submittedName>
</protein>
<dbReference type="InterPro" id="IPR056499">
    <property type="entry name" value="Beta-prop_HPS5-like"/>
</dbReference>
<dbReference type="SUPFAM" id="SSF50978">
    <property type="entry name" value="WD40 repeat-like"/>
    <property type="match status" value="1"/>
</dbReference>
<proteinExistence type="predicted"/>
<dbReference type="Pfam" id="PF23756">
    <property type="entry name" value="Beta-prop_HPS5"/>
    <property type="match status" value="1"/>
</dbReference>
<evidence type="ECO:0000313" key="4">
    <source>
        <dbReference type="Proteomes" id="UP001153620"/>
    </source>
</evidence>
<feature type="domain" description="HPS5-like beta-propeller" evidence="1">
    <location>
        <begin position="19"/>
        <end position="352"/>
    </location>
</feature>
<dbReference type="InterPro" id="IPR035431">
    <property type="entry name" value="HPS5"/>
</dbReference>
<dbReference type="InterPro" id="IPR036322">
    <property type="entry name" value="WD40_repeat_dom_sf"/>
</dbReference>
<dbReference type="EMBL" id="OU895879">
    <property type="protein sequence ID" value="CAG9808396.1"/>
    <property type="molecule type" value="Genomic_DNA"/>
</dbReference>
<dbReference type="PANTHER" id="PTHR23287:SF18">
    <property type="entry name" value="BLOC-2 COMPLEX MEMBER HPS5"/>
    <property type="match status" value="1"/>
</dbReference>
<gene>
    <name evidence="3" type="ORF">CHIRRI_LOCUS11238</name>
</gene>
<dbReference type="GO" id="GO:0005737">
    <property type="term" value="C:cytoplasm"/>
    <property type="evidence" value="ECO:0007669"/>
    <property type="project" value="TreeGrafter"/>
</dbReference>